<dbReference type="AlphaFoldDB" id="Q23QQ6"/>
<dbReference type="InParanoid" id="Q23QQ6"/>
<dbReference type="GeneID" id="7835683"/>
<evidence type="ECO:0000313" key="3">
    <source>
        <dbReference type="Proteomes" id="UP000009168"/>
    </source>
</evidence>
<proteinExistence type="predicted"/>
<dbReference type="EMBL" id="GG662647">
    <property type="protein sequence ID" value="EAR98832.1"/>
    <property type="molecule type" value="Genomic_DNA"/>
</dbReference>
<gene>
    <name evidence="2" type="ORF">TTHERM_00252260</name>
</gene>
<keyword evidence="1" id="KW-0472">Membrane</keyword>
<accession>Q23QQ6</accession>
<keyword evidence="3" id="KW-1185">Reference proteome</keyword>
<name>Q23QQ6_TETTS</name>
<feature type="transmembrane region" description="Helical" evidence="1">
    <location>
        <begin position="56"/>
        <end position="78"/>
    </location>
</feature>
<keyword evidence="1 2" id="KW-0812">Transmembrane</keyword>
<dbReference type="RefSeq" id="XP_001019077.1">
    <property type="nucleotide sequence ID" value="XM_001019077.1"/>
</dbReference>
<protein>
    <submittedName>
        <fullName evidence="2">Transmembrane protein, putative</fullName>
    </submittedName>
</protein>
<dbReference type="KEGG" id="tet:TTHERM_00252260"/>
<dbReference type="Proteomes" id="UP000009168">
    <property type="component" value="Unassembled WGS sequence"/>
</dbReference>
<feature type="transmembrane region" description="Helical" evidence="1">
    <location>
        <begin position="84"/>
        <end position="102"/>
    </location>
</feature>
<sequence>MDNMPLNGQSMKEQQSEKEKDSYHEDCLNKINLQLICSQSIPLEPEKQNKQTFYDILKNCIVGAIIGSFLYKIFYFRIQFKSQLVKLVPIAGGFAPLIVVALKRYQQNQEQNRLSYYEKLVGINDFKEVNGRYYTKEEFDQKYNRSLLFEDPNKQPTKALEQNALLRQNKLKQAKQMVYKKHGWQE</sequence>
<keyword evidence="1" id="KW-1133">Transmembrane helix</keyword>
<reference evidence="3" key="1">
    <citation type="journal article" date="2006" name="PLoS Biol.">
        <title>Macronuclear genome sequence of the ciliate Tetrahymena thermophila, a model eukaryote.</title>
        <authorList>
            <person name="Eisen J.A."/>
            <person name="Coyne R.S."/>
            <person name="Wu M."/>
            <person name="Wu D."/>
            <person name="Thiagarajan M."/>
            <person name="Wortman J.R."/>
            <person name="Badger J.H."/>
            <person name="Ren Q."/>
            <person name="Amedeo P."/>
            <person name="Jones K.M."/>
            <person name="Tallon L.J."/>
            <person name="Delcher A.L."/>
            <person name="Salzberg S.L."/>
            <person name="Silva J.C."/>
            <person name="Haas B.J."/>
            <person name="Majoros W.H."/>
            <person name="Farzad M."/>
            <person name="Carlton J.M."/>
            <person name="Smith R.K. Jr."/>
            <person name="Garg J."/>
            <person name="Pearlman R.E."/>
            <person name="Karrer K.M."/>
            <person name="Sun L."/>
            <person name="Manning G."/>
            <person name="Elde N.C."/>
            <person name="Turkewitz A.P."/>
            <person name="Asai D.J."/>
            <person name="Wilkes D.E."/>
            <person name="Wang Y."/>
            <person name="Cai H."/>
            <person name="Collins K."/>
            <person name="Stewart B.A."/>
            <person name="Lee S.R."/>
            <person name="Wilamowska K."/>
            <person name="Weinberg Z."/>
            <person name="Ruzzo W.L."/>
            <person name="Wloga D."/>
            <person name="Gaertig J."/>
            <person name="Frankel J."/>
            <person name="Tsao C.-C."/>
            <person name="Gorovsky M.A."/>
            <person name="Keeling P.J."/>
            <person name="Waller R.F."/>
            <person name="Patron N.J."/>
            <person name="Cherry J.M."/>
            <person name="Stover N.A."/>
            <person name="Krieger C.J."/>
            <person name="del Toro C."/>
            <person name="Ryder H.F."/>
            <person name="Williamson S.C."/>
            <person name="Barbeau R.A."/>
            <person name="Hamilton E.P."/>
            <person name="Orias E."/>
        </authorList>
    </citation>
    <scope>NUCLEOTIDE SEQUENCE [LARGE SCALE GENOMIC DNA]</scope>
    <source>
        <strain evidence="3">SB210</strain>
    </source>
</reference>
<organism evidence="2 3">
    <name type="scientific">Tetrahymena thermophila (strain SB210)</name>
    <dbReference type="NCBI Taxonomy" id="312017"/>
    <lineage>
        <taxon>Eukaryota</taxon>
        <taxon>Sar</taxon>
        <taxon>Alveolata</taxon>
        <taxon>Ciliophora</taxon>
        <taxon>Intramacronucleata</taxon>
        <taxon>Oligohymenophorea</taxon>
        <taxon>Hymenostomatida</taxon>
        <taxon>Tetrahymenina</taxon>
        <taxon>Tetrahymenidae</taxon>
        <taxon>Tetrahymena</taxon>
    </lineage>
</organism>
<dbReference type="HOGENOM" id="CLU_1597799_0_0_1"/>
<evidence type="ECO:0000256" key="1">
    <source>
        <dbReference type="SAM" id="Phobius"/>
    </source>
</evidence>
<evidence type="ECO:0000313" key="2">
    <source>
        <dbReference type="EMBL" id="EAR98832.1"/>
    </source>
</evidence>